<keyword evidence="2" id="KW-1185">Reference proteome</keyword>
<name>A0ABR3GD22_9PEZI</name>
<accession>A0ABR3GD22</accession>
<evidence type="ECO:0000313" key="1">
    <source>
        <dbReference type="EMBL" id="KAL0633862.1"/>
    </source>
</evidence>
<gene>
    <name evidence="1" type="ORF">Q9L58_007236</name>
</gene>
<comment type="caution">
    <text evidence="1">The sequence shown here is derived from an EMBL/GenBank/DDBJ whole genome shotgun (WGS) entry which is preliminary data.</text>
</comment>
<reference evidence="1 2" key="1">
    <citation type="submission" date="2024-02" db="EMBL/GenBank/DDBJ databases">
        <title>Discinaceae phylogenomics.</title>
        <authorList>
            <person name="Dirks A.C."/>
            <person name="James T.Y."/>
        </authorList>
    </citation>
    <scope>NUCLEOTIDE SEQUENCE [LARGE SCALE GENOMIC DNA]</scope>
    <source>
        <strain evidence="1 2">ACD0624</strain>
    </source>
</reference>
<dbReference type="SUPFAM" id="SSF52047">
    <property type="entry name" value="RNI-like"/>
    <property type="match status" value="1"/>
</dbReference>
<dbReference type="Proteomes" id="UP001447188">
    <property type="component" value="Unassembled WGS sequence"/>
</dbReference>
<protein>
    <submittedName>
        <fullName evidence="1">Uncharacterized protein</fullName>
    </submittedName>
</protein>
<evidence type="ECO:0000313" key="2">
    <source>
        <dbReference type="Proteomes" id="UP001447188"/>
    </source>
</evidence>
<organism evidence="1 2">
    <name type="scientific">Discina gigas</name>
    <dbReference type="NCBI Taxonomy" id="1032678"/>
    <lineage>
        <taxon>Eukaryota</taxon>
        <taxon>Fungi</taxon>
        <taxon>Dikarya</taxon>
        <taxon>Ascomycota</taxon>
        <taxon>Pezizomycotina</taxon>
        <taxon>Pezizomycetes</taxon>
        <taxon>Pezizales</taxon>
        <taxon>Discinaceae</taxon>
        <taxon>Discina</taxon>
    </lineage>
</organism>
<dbReference type="InterPro" id="IPR032675">
    <property type="entry name" value="LRR_dom_sf"/>
</dbReference>
<sequence>MTARETKNVRAITTSVVGCCTNLERFIGYYQHYKAESEDTIQLALTARRSLKEHIWVMASNGQMQMQQSEAFINAHAIWCRLEILVLQGNPGSGCGSLSGLTFSGVFHRLPRLRKLLISRFHDYEFNNTTLMAIPEYIECLRLDDLPGITDPGISEFVERLSRGRLQSLALLNLEILSLRVISKVLTSLSSLEEFTFLQTSSPQLPLEVMNRRGKYLISSKSLQFLHWDVLIPGPADAVIGHSIQAGEFPSLRTLRAPSDHHGILQSVCKPLEKIFLPFDRIQVRQITAKQKREQNYYTEQRYGRSLPEARINAQERIEAARKSPFMKIVVTEEKRNTFEVGLNAFMGDWRSKVTYSLSPDLEGAEEAVVDVLGLLEARIDAEWKWASGCSGKWNKTRGSHTERAIGTCDLGLDLLF</sequence>
<dbReference type="Gene3D" id="3.80.10.10">
    <property type="entry name" value="Ribonuclease Inhibitor"/>
    <property type="match status" value="1"/>
</dbReference>
<proteinExistence type="predicted"/>
<dbReference type="EMBL" id="JBBBZM010000111">
    <property type="protein sequence ID" value="KAL0633862.1"/>
    <property type="molecule type" value="Genomic_DNA"/>
</dbReference>